<dbReference type="RefSeq" id="WP_179811400.1">
    <property type="nucleotide sequence ID" value="NZ_JACCHL010000001.1"/>
</dbReference>
<proteinExistence type="predicted"/>
<dbReference type="AlphaFoldDB" id="A0A7Y9XIM4"/>
<sequence length="100" mass="10851">MAAYLGWTSWDAAIPDLVAHRIFLATCMLVALLLALRLATPLPGRMVQAVALGALIGVALGTTPWQELGEVFWYQLWWSVPLAVGIVLMLWTPSDSSSKA</sequence>
<evidence type="ECO:0000256" key="1">
    <source>
        <dbReference type="SAM" id="Phobius"/>
    </source>
</evidence>
<comment type="caution">
    <text evidence="2">The sequence shown here is derived from an EMBL/GenBank/DDBJ whole genome shotgun (WGS) entry which is preliminary data.</text>
</comment>
<organism evidence="2 3">
    <name type="scientific">Nocardiopsis sinuspersici</name>
    <dbReference type="NCBI Taxonomy" id="501010"/>
    <lineage>
        <taxon>Bacteria</taxon>
        <taxon>Bacillati</taxon>
        <taxon>Actinomycetota</taxon>
        <taxon>Actinomycetes</taxon>
        <taxon>Streptosporangiales</taxon>
        <taxon>Nocardiopsidaceae</taxon>
        <taxon>Nocardiopsis</taxon>
    </lineage>
</organism>
<keyword evidence="1" id="KW-0812">Transmembrane</keyword>
<keyword evidence="1" id="KW-0472">Membrane</keyword>
<reference evidence="2 3" key="1">
    <citation type="submission" date="2020-07" db="EMBL/GenBank/DDBJ databases">
        <title>Sequencing the genomes of 1000 actinobacteria strains.</title>
        <authorList>
            <person name="Klenk H.-P."/>
        </authorList>
    </citation>
    <scope>NUCLEOTIDE SEQUENCE [LARGE SCALE GENOMIC DNA]</scope>
    <source>
        <strain evidence="2 3">DSM 45278</strain>
    </source>
</reference>
<evidence type="ECO:0000313" key="2">
    <source>
        <dbReference type="EMBL" id="NYH55285.1"/>
    </source>
</evidence>
<gene>
    <name evidence="2" type="ORF">HNR06_004874</name>
</gene>
<name>A0A7Y9XIM4_9ACTN</name>
<dbReference type="EMBL" id="JACCHL010000001">
    <property type="protein sequence ID" value="NYH55285.1"/>
    <property type="molecule type" value="Genomic_DNA"/>
</dbReference>
<keyword evidence="1" id="KW-1133">Transmembrane helix</keyword>
<protein>
    <submittedName>
        <fullName evidence="2">Uncharacterized protein</fullName>
    </submittedName>
</protein>
<feature type="transmembrane region" description="Helical" evidence="1">
    <location>
        <begin position="20"/>
        <end position="39"/>
    </location>
</feature>
<feature type="transmembrane region" description="Helical" evidence="1">
    <location>
        <begin position="46"/>
        <end position="65"/>
    </location>
</feature>
<evidence type="ECO:0000313" key="3">
    <source>
        <dbReference type="Proteomes" id="UP000584931"/>
    </source>
</evidence>
<accession>A0A7Y9XIM4</accession>
<feature type="transmembrane region" description="Helical" evidence="1">
    <location>
        <begin position="71"/>
        <end position="91"/>
    </location>
</feature>
<dbReference type="Proteomes" id="UP000584931">
    <property type="component" value="Unassembled WGS sequence"/>
</dbReference>